<dbReference type="EMBL" id="JACASF010000001">
    <property type="protein sequence ID" value="KAF6502968.1"/>
    <property type="molecule type" value="Genomic_DNA"/>
</dbReference>
<feature type="region of interest" description="Disordered" evidence="7">
    <location>
        <begin position="140"/>
        <end position="189"/>
    </location>
</feature>
<reference evidence="8 9" key="1">
    <citation type="journal article" date="2020" name="Nature">
        <title>Six reference-quality genomes reveal evolution of bat adaptations.</title>
        <authorList>
            <person name="Jebb D."/>
            <person name="Huang Z."/>
            <person name="Pippel M."/>
            <person name="Hughes G.M."/>
            <person name="Lavrichenko K."/>
            <person name="Devanna P."/>
            <person name="Winkler S."/>
            <person name="Jermiin L.S."/>
            <person name="Skirmuntt E.C."/>
            <person name="Katzourakis A."/>
            <person name="Burkitt-Gray L."/>
            <person name="Ray D.A."/>
            <person name="Sullivan K.A.M."/>
            <person name="Roscito J.G."/>
            <person name="Kirilenko B.M."/>
            <person name="Davalos L.M."/>
            <person name="Corthals A.P."/>
            <person name="Power M.L."/>
            <person name="Jones G."/>
            <person name="Ransome R.D."/>
            <person name="Dechmann D.K.N."/>
            <person name="Locatelli A.G."/>
            <person name="Puechmaille S.J."/>
            <person name="Fedrigo O."/>
            <person name="Jarvis E.D."/>
            <person name="Hiller M."/>
            <person name="Vernes S.C."/>
            <person name="Myers E.W."/>
            <person name="Teeling E.C."/>
        </authorList>
    </citation>
    <scope>NUCLEOTIDE SEQUENCE [LARGE SCALE GENOMIC DNA]</scope>
    <source>
        <strain evidence="8">MMolMol1</strain>
        <tissue evidence="8">Muscle</tissue>
    </source>
</reference>
<sequence length="231" mass="24705">MNPQQQRMAAIGTDKELSDLLDFSAMFSPPVNSGKTRPTTLGSSQFSGSGMDERGSTPSWGTSGQPSPSYDSSRGFTDSPHYSDHLSDSRLGAHEGLSPTPFMNSNLMGKTSERGSFSLYSRDTGLPGCQSSLLRQDLGLGSPAQLSSSGKPGTPYYSFSATSSRRRPLHDSAALDPLQAKKVRKVPPGLPSSYFTHGRRCCCMSHRASKYTLNGISGLARSNLEGAAWNN</sequence>
<dbReference type="GO" id="GO:0005667">
    <property type="term" value="C:transcription regulator complex"/>
    <property type="evidence" value="ECO:0007669"/>
    <property type="project" value="TreeGrafter"/>
</dbReference>
<evidence type="ECO:0000313" key="9">
    <source>
        <dbReference type="Proteomes" id="UP000550707"/>
    </source>
</evidence>
<proteinExistence type="predicted"/>
<dbReference type="GO" id="GO:0000981">
    <property type="term" value="F:DNA-binding transcription factor activity, RNA polymerase II-specific"/>
    <property type="evidence" value="ECO:0007669"/>
    <property type="project" value="TreeGrafter"/>
</dbReference>
<dbReference type="GO" id="GO:0000978">
    <property type="term" value="F:RNA polymerase II cis-regulatory region sequence-specific DNA binding"/>
    <property type="evidence" value="ECO:0007669"/>
    <property type="project" value="TreeGrafter"/>
</dbReference>
<evidence type="ECO:0000256" key="6">
    <source>
        <dbReference type="ARBA" id="ARBA00023242"/>
    </source>
</evidence>
<keyword evidence="9" id="KW-1185">Reference proteome</keyword>
<dbReference type="PANTHER" id="PTHR11793:SF11">
    <property type="entry name" value="TRANSCRIPTION FACTOR 12"/>
    <property type="match status" value="1"/>
</dbReference>
<feature type="compositionally biased region" description="Polar residues" evidence="7">
    <location>
        <begin position="30"/>
        <end position="48"/>
    </location>
</feature>
<evidence type="ECO:0000313" key="8">
    <source>
        <dbReference type="EMBL" id="KAF6502968.1"/>
    </source>
</evidence>
<evidence type="ECO:0000256" key="1">
    <source>
        <dbReference type="ARBA" id="ARBA00004123"/>
    </source>
</evidence>
<dbReference type="GO" id="GO:0005634">
    <property type="term" value="C:nucleus"/>
    <property type="evidence" value="ECO:0007669"/>
    <property type="project" value="UniProtKB-SubCell"/>
</dbReference>
<feature type="compositionally biased region" description="Basic and acidic residues" evidence="7">
    <location>
        <begin position="81"/>
        <end position="93"/>
    </location>
</feature>
<dbReference type="Proteomes" id="UP000550707">
    <property type="component" value="Unassembled WGS sequence"/>
</dbReference>
<name>A0A7J8K1P7_MOLMO</name>
<keyword evidence="3" id="KW-0805">Transcription regulation</keyword>
<dbReference type="InterPro" id="IPR051098">
    <property type="entry name" value="NeuroDiff_E-box_TFs"/>
</dbReference>
<feature type="compositionally biased region" description="Polar residues" evidence="7">
    <location>
        <begin position="144"/>
        <end position="163"/>
    </location>
</feature>
<protein>
    <submittedName>
        <fullName evidence="8">Transcription factor 12</fullName>
    </submittedName>
</protein>
<evidence type="ECO:0000256" key="5">
    <source>
        <dbReference type="ARBA" id="ARBA00023163"/>
    </source>
</evidence>
<keyword evidence="5" id="KW-0804">Transcription</keyword>
<comment type="caution">
    <text evidence="8">The sequence shown here is derived from an EMBL/GenBank/DDBJ whole genome shotgun (WGS) entry which is preliminary data.</text>
</comment>
<evidence type="ECO:0000256" key="2">
    <source>
        <dbReference type="ARBA" id="ARBA00022473"/>
    </source>
</evidence>
<evidence type="ECO:0000256" key="4">
    <source>
        <dbReference type="ARBA" id="ARBA00023125"/>
    </source>
</evidence>
<comment type="subcellular location">
    <subcellularLocation>
        <location evidence="1">Nucleus</location>
    </subcellularLocation>
</comment>
<evidence type="ECO:0000256" key="7">
    <source>
        <dbReference type="SAM" id="MobiDB-lite"/>
    </source>
</evidence>
<dbReference type="GO" id="GO:0000785">
    <property type="term" value="C:chromatin"/>
    <property type="evidence" value="ECO:0007669"/>
    <property type="project" value="TreeGrafter"/>
</dbReference>
<dbReference type="PANTHER" id="PTHR11793">
    <property type="entry name" value="BASIC HELIX-LOOP-HELIX TRANSCRIPTION FACTOR"/>
    <property type="match status" value="1"/>
</dbReference>
<organism evidence="8 9">
    <name type="scientific">Molossus molossus</name>
    <name type="common">Pallas' mastiff bat</name>
    <name type="synonym">Vespertilio molossus</name>
    <dbReference type="NCBI Taxonomy" id="27622"/>
    <lineage>
        <taxon>Eukaryota</taxon>
        <taxon>Metazoa</taxon>
        <taxon>Chordata</taxon>
        <taxon>Craniata</taxon>
        <taxon>Vertebrata</taxon>
        <taxon>Euteleostomi</taxon>
        <taxon>Mammalia</taxon>
        <taxon>Eutheria</taxon>
        <taxon>Laurasiatheria</taxon>
        <taxon>Chiroptera</taxon>
        <taxon>Yangochiroptera</taxon>
        <taxon>Molossidae</taxon>
        <taxon>Molossus</taxon>
    </lineage>
</organism>
<dbReference type="AlphaFoldDB" id="A0A7J8K1P7"/>
<gene>
    <name evidence="8" type="ORF">HJG59_017904</name>
</gene>
<evidence type="ECO:0000256" key="3">
    <source>
        <dbReference type="ARBA" id="ARBA00023015"/>
    </source>
</evidence>
<keyword evidence="6" id="KW-0539">Nucleus</keyword>
<keyword evidence="4" id="KW-0238">DNA-binding</keyword>
<feature type="compositionally biased region" description="Polar residues" evidence="7">
    <location>
        <begin position="56"/>
        <end position="76"/>
    </location>
</feature>
<keyword evidence="2" id="KW-0217">Developmental protein</keyword>
<accession>A0A7J8K1P7</accession>
<feature type="region of interest" description="Disordered" evidence="7">
    <location>
        <begin position="25"/>
        <end position="108"/>
    </location>
</feature>